<evidence type="ECO:0000256" key="2">
    <source>
        <dbReference type="ARBA" id="ARBA00022737"/>
    </source>
</evidence>
<sequence>MIGDVAKEMECVGICEHEVLSWANPFLQSYLAAVHLSLTLQSSIFKKTLSFRCETSTKGRRRPLREEFELTQRFAVGLLFQNRADLLWLHPDDNLNNILLIKQTSLFTHIRNHKFRLLKPSQILNLCHFIYEGSLTTFGQSADTTTSRLARQVFDSLPENLTFNGVPLTPADVHAIKNIVEYGEEQRFSLDLTDSGIQVSGLRSLVGLNTVKTYRACIVDVISLWEELEKQKEDGFTCDAVTKFKIDPFKATQVCHVEHLAKLVDIHTNKRLPECQMSSIFAEGVAAVRDLHKLELE</sequence>
<reference evidence="3 4" key="1">
    <citation type="submission" date="2024-04" db="EMBL/GenBank/DDBJ databases">
        <authorList>
            <person name="Waldvogel A.-M."/>
            <person name="Schoenle A."/>
        </authorList>
    </citation>
    <scope>NUCLEOTIDE SEQUENCE [LARGE SCALE GENOMIC DNA]</scope>
</reference>
<dbReference type="PANTHER" id="PTHR47189:SF1">
    <property type="entry name" value="MHC CLASS II TRANSACTIVATOR"/>
    <property type="match status" value="1"/>
</dbReference>
<dbReference type="GO" id="GO:0045348">
    <property type="term" value="P:positive regulation of MHC class II biosynthetic process"/>
    <property type="evidence" value="ECO:0007669"/>
    <property type="project" value="TreeGrafter"/>
</dbReference>
<protein>
    <recommendedName>
        <fullName evidence="5">BTB domain-containing protein</fullName>
    </recommendedName>
</protein>
<dbReference type="GO" id="GO:0045944">
    <property type="term" value="P:positive regulation of transcription by RNA polymerase II"/>
    <property type="evidence" value="ECO:0007669"/>
    <property type="project" value="TreeGrafter"/>
</dbReference>
<evidence type="ECO:0000313" key="3">
    <source>
        <dbReference type="EMBL" id="CAL1589007.1"/>
    </source>
</evidence>
<accession>A0AAV2KGF2</accession>
<dbReference type="EMBL" id="OZ035840">
    <property type="protein sequence ID" value="CAL1589007.1"/>
    <property type="molecule type" value="Genomic_DNA"/>
</dbReference>
<dbReference type="AlphaFoldDB" id="A0AAV2KGF2"/>
<keyword evidence="2" id="KW-0677">Repeat</keyword>
<gene>
    <name evidence="3" type="ORF">KC01_LOCUS18699</name>
</gene>
<keyword evidence="1" id="KW-0433">Leucine-rich repeat</keyword>
<evidence type="ECO:0008006" key="5">
    <source>
        <dbReference type="Google" id="ProtNLM"/>
    </source>
</evidence>
<dbReference type="PANTHER" id="PTHR47189">
    <property type="entry name" value="MHC CLASS II TRANSACTIVATOR"/>
    <property type="match status" value="1"/>
</dbReference>
<dbReference type="Proteomes" id="UP001497482">
    <property type="component" value="Chromosome 18"/>
</dbReference>
<evidence type="ECO:0000313" key="4">
    <source>
        <dbReference type="Proteomes" id="UP001497482"/>
    </source>
</evidence>
<proteinExistence type="predicted"/>
<dbReference type="GO" id="GO:0045345">
    <property type="term" value="P:positive regulation of MHC class I biosynthetic process"/>
    <property type="evidence" value="ECO:0007669"/>
    <property type="project" value="TreeGrafter"/>
</dbReference>
<evidence type="ECO:0000256" key="1">
    <source>
        <dbReference type="ARBA" id="ARBA00022614"/>
    </source>
</evidence>
<name>A0AAV2KGF2_KNICA</name>
<keyword evidence="4" id="KW-1185">Reference proteome</keyword>
<organism evidence="3 4">
    <name type="scientific">Knipowitschia caucasica</name>
    <name type="common">Caucasian dwarf goby</name>
    <name type="synonym">Pomatoschistus caucasicus</name>
    <dbReference type="NCBI Taxonomy" id="637954"/>
    <lineage>
        <taxon>Eukaryota</taxon>
        <taxon>Metazoa</taxon>
        <taxon>Chordata</taxon>
        <taxon>Craniata</taxon>
        <taxon>Vertebrata</taxon>
        <taxon>Euteleostomi</taxon>
        <taxon>Actinopterygii</taxon>
        <taxon>Neopterygii</taxon>
        <taxon>Teleostei</taxon>
        <taxon>Neoteleostei</taxon>
        <taxon>Acanthomorphata</taxon>
        <taxon>Gobiaria</taxon>
        <taxon>Gobiiformes</taxon>
        <taxon>Gobioidei</taxon>
        <taxon>Gobiidae</taxon>
        <taxon>Gobiinae</taxon>
        <taxon>Knipowitschia</taxon>
    </lineage>
</organism>